<comment type="caution">
    <text evidence="1">The sequence shown here is derived from an EMBL/GenBank/DDBJ whole genome shotgun (WGS) entry which is preliminary data.</text>
</comment>
<organism evidence="1 2">
    <name type="scientific">Coemansia biformis</name>
    <dbReference type="NCBI Taxonomy" id="1286918"/>
    <lineage>
        <taxon>Eukaryota</taxon>
        <taxon>Fungi</taxon>
        <taxon>Fungi incertae sedis</taxon>
        <taxon>Zoopagomycota</taxon>
        <taxon>Kickxellomycotina</taxon>
        <taxon>Kickxellomycetes</taxon>
        <taxon>Kickxellales</taxon>
        <taxon>Kickxellaceae</taxon>
        <taxon>Coemansia</taxon>
    </lineage>
</organism>
<evidence type="ECO:0000313" key="1">
    <source>
        <dbReference type="EMBL" id="KAJ1731017.1"/>
    </source>
</evidence>
<dbReference type="AlphaFoldDB" id="A0A9W7Y7T6"/>
<keyword evidence="2" id="KW-1185">Reference proteome</keyword>
<dbReference type="EMBL" id="JANBOI010000376">
    <property type="protein sequence ID" value="KAJ1731017.1"/>
    <property type="molecule type" value="Genomic_DNA"/>
</dbReference>
<accession>A0A9W7Y7T6</accession>
<name>A0A9W7Y7T6_9FUNG</name>
<dbReference type="Proteomes" id="UP001143981">
    <property type="component" value="Unassembled WGS sequence"/>
</dbReference>
<sequence>MRTGPGRGSRGAPGAGTFRRAQIEALLKAAQWTVKRLCSERGETAFAVEMEPSDPDFPFEVSRLYLALVVPAAYPPRRSSDALLAIEVASNDIPAGIKRNIETGFADNVRNTVKAAIDAGNPEDIPSLVDYLQWLDRNLEALMKQRPAATIKFTAFSAAKAPGLGASAAPGTPANHRTS</sequence>
<feature type="non-terminal residue" evidence="1">
    <location>
        <position position="1"/>
    </location>
</feature>
<proteinExistence type="predicted"/>
<reference evidence="1" key="1">
    <citation type="submission" date="2022-07" db="EMBL/GenBank/DDBJ databases">
        <title>Phylogenomic reconstructions and comparative analyses of Kickxellomycotina fungi.</title>
        <authorList>
            <person name="Reynolds N.K."/>
            <person name="Stajich J.E."/>
            <person name="Barry K."/>
            <person name="Grigoriev I.V."/>
            <person name="Crous P."/>
            <person name="Smith M.E."/>
        </authorList>
    </citation>
    <scope>NUCLEOTIDE SEQUENCE</scope>
    <source>
        <strain evidence="1">BCRC 34381</strain>
    </source>
</reference>
<gene>
    <name evidence="1" type="ORF">LPJ61_002735</name>
</gene>
<evidence type="ECO:0000313" key="2">
    <source>
        <dbReference type="Proteomes" id="UP001143981"/>
    </source>
</evidence>
<dbReference type="OrthoDB" id="10253329at2759"/>
<protein>
    <submittedName>
        <fullName evidence="1">Uncharacterized protein</fullName>
    </submittedName>
</protein>